<dbReference type="RefSeq" id="WP_227020966.1">
    <property type="nucleotide sequence ID" value="NZ_VHIF01000001.1"/>
</dbReference>
<keyword evidence="4" id="KW-1185">Reference proteome</keyword>
<reference evidence="3 4" key="1">
    <citation type="submission" date="2019-06" db="EMBL/GenBank/DDBJ databases">
        <title>A large-scale integrated study on North Sea by COGITO (Coastal Microbe Genomic &amp; Taxonomic Observatory).</title>
        <authorList>
            <person name="Teeling H."/>
        </authorList>
    </citation>
    <scope>NUCLEOTIDE SEQUENCE [LARGE SCALE GENOMIC DNA]</scope>
    <source>
        <strain evidence="3 4">MAR_2009_79</strain>
    </source>
</reference>
<feature type="domain" description="ASPIC/UnbV" evidence="2">
    <location>
        <begin position="537"/>
        <end position="603"/>
    </location>
</feature>
<evidence type="ECO:0000256" key="1">
    <source>
        <dbReference type="ARBA" id="ARBA00022729"/>
    </source>
</evidence>
<organism evidence="3 4">
    <name type="scientific">Arenibacter algicola</name>
    <dbReference type="NCBI Taxonomy" id="616991"/>
    <lineage>
        <taxon>Bacteria</taxon>
        <taxon>Pseudomonadati</taxon>
        <taxon>Bacteroidota</taxon>
        <taxon>Flavobacteriia</taxon>
        <taxon>Flavobacteriales</taxon>
        <taxon>Flavobacteriaceae</taxon>
        <taxon>Arenibacter</taxon>
    </lineage>
</organism>
<gene>
    <name evidence="3" type="ORF">GQ41_3091</name>
</gene>
<dbReference type="EMBL" id="VHIF01000001">
    <property type="protein sequence ID" value="TQO38444.1"/>
    <property type="molecule type" value="Genomic_DNA"/>
</dbReference>
<dbReference type="Proteomes" id="UP000315363">
    <property type="component" value="Unassembled WGS sequence"/>
</dbReference>
<evidence type="ECO:0000313" key="4">
    <source>
        <dbReference type="Proteomes" id="UP000315363"/>
    </source>
</evidence>
<dbReference type="Pfam" id="PF13517">
    <property type="entry name" value="FG-GAP_3"/>
    <property type="match status" value="4"/>
</dbReference>
<accession>A0ABY3AD70</accession>
<dbReference type="Pfam" id="PF07593">
    <property type="entry name" value="UnbV_ASPIC"/>
    <property type="match status" value="1"/>
</dbReference>
<evidence type="ECO:0000259" key="2">
    <source>
        <dbReference type="Pfam" id="PF07593"/>
    </source>
</evidence>
<dbReference type="InterPro" id="IPR011519">
    <property type="entry name" value="UnbV_ASPIC"/>
</dbReference>
<comment type="caution">
    <text evidence="3">The sequence shown here is derived from an EMBL/GenBank/DDBJ whole genome shotgun (WGS) entry which is preliminary data.</text>
</comment>
<dbReference type="Gene3D" id="2.130.10.130">
    <property type="entry name" value="Integrin alpha, N-terminal"/>
    <property type="match status" value="3"/>
</dbReference>
<sequence>MSKFALDLMNCFKKVRVFLFSLLLVVLYTSCEKTEEQNSIGLFEKLSAERSGIEFSNNITENDSINYFSYLYLYMGGGVAIGDFNNDGLQDIYLTGNMVENKLYLNKGNLQFEDITNTAGVAADNRWVTGVTLGDANQDGWLDIYVSVSGKWVTRKNLLYINDAKVGAIPTFTESAEDYGLADTGNTTQAVFFDYDLDGDQDLYVANYPMTSPGQNMEKYLNYTNMGTPYDQSDRLYRNDGNGKFTDATQEANLVKYGLSLGISVGDFNQDGWPDLYVCNDFVTPDYFLINNKDGTFSDENLKLTNHTSYFSMGSDVADFNNDGLLDLLQVDMLPKSNSRIKENMATMDMDRFYDIVRNGLHHQYSTNTLQLNMGNDKDGLPRFGDVARMSGLSSTDWSWAALFADFDNDGYKDVYVTNGVRRDINNQDFFKVPKEEMDKLNDLQLTKKLPFEKIKNFAFKNNADYTFSDFGEQWGIDFEGFSNGVAYGDLDNDGDLDLVVNNLDDISIVYENKASDRKLNNFLRVKMNGPIDNAFGLGCKIWLEDGGETQFQELTLTRGFQSSVEPVLHFGIGKKNSIEKVRVLWQDGKEQVLNNVEANQLLAVDYNNAQTKGESQKEVRKKLFEDITDKVQLKFKHEENPFNDFAYQVLLPHKTSEYGPALAVADIDNNGLDDIYIGGAYGQAGKMYYQNADGIFVEILNEVWEADQKQEDVGATFFDANGDGLQDLYVVSGGNEAENESEYYQDRLYINEGQGKFRKDSTALPKINSSGSCVISGDFDNDGDLDLFVGGRLTPRNYPVAPRSYILRNESSASGPKFVDVTEEIAPGLAHVGMVTKAEWVDFDKDNYLDLMLVGEWMPISYFNNVQGKFVNETEKSGFSDTTGWWFGMISEDFDNDGDIDFVMGNLGQNYKYQATEKEPFSIYMRDFDRNDKNDIVLSYYESGTEYPVRGKGCSSEQIPVINYKFKDYKSFASASLADVYTTDELKESLQFKVKSFASIYLENMGDGKFKKWPLDNLAQTSSINAILADDFNNDGNIDIVVGGNLYGSEVETPRNDSSYGSFMVGNGKGSFSSKMPYESGLMVKGEVKAMEKLKLAGGHEGILVARNNDYLQLLKIL</sequence>
<dbReference type="InterPro" id="IPR013517">
    <property type="entry name" value="FG-GAP"/>
</dbReference>
<name>A0ABY3AD70_9FLAO</name>
<proteinExistence type="predicted"/>
<dbReference type="InterPro" id="IPR028994">
    <property type="entry name" value="Integrin_alpha_N"/>
</dbReference>
<dbReference type="InterPro" id="IPR027039">
    <property type="entry name" value="Crtac1"/>
</dbReference>
<dbReference type="PANTHER" id="PTHR16026">
    <property type="entry name" value="CARTILAGE ACIDIC PROTEIN 1"/>
    <property type="match status" value="1"/>
</dbReference>
<evidence type="ECO:0000313" key="3">
    <source>
        <dbReference type="EMBL" id="TQO38444.1"/>
    </source>
</evidence>
<dbReference type="SUPFAM" id="SSF69318">
    <property type="entry name" value="Integrin alpha N-terminal domain"/>
    <property type="match status" value="3"/>
</dbReference>
<dbReference type="PANTHER" id="PTHR16026:SF0">
    <property type="entry name" value="CARTILAGE ACIDIC PROTEIN 1"/>
    <property type="match status" value="1"/>
</dbReference>
<protein>
    <submittedName>
        <fullName evidence="3">VCBS repeat protein</fullName>
    </submittedName>
</protein>
<keyword evidence="1" id="KW-0732">Signal</keyword>